<comment type="cofactor">
    <cofactor evidence="10">
        <name>Zn(2+)</name>
        <dbReference type="ChEBI" id="CHEBI:29105"/>
    </cofactor>
    <text evidence="10">Binds 1 zinc ion per subunit.</text>
</comment>
<evidence type="ECO:0000313" key="15">
    <source>
        <dbReference type="Proteomes" id="UP000580856"/>
    </source>
</evidence>
<dbReference type="EC" id="6.1.1.5" evidence="10"/>
<dbReference type="Gene3D" id="1.10.730.20">
    <property type="match status" value="1"/>
</dbReference>
<comment type="domain">
    <text evidence="10">IleRS has two distinct active sites: one for aminoacylation and one for editing. The misactivated valine is translocated from the active site to the editing site, which sterically excludes the correctly activated isoleucine. The single editing site contains two valyl binding pockets, one specific for each substrate (Val-AMP or Val-tRNA(Ile)).</text>
</comment>
<evidence type="ECO:0000256" key="5">
    <source>
        <dbReference type="ARBA" id="ARBA00022840"/>
    </source>
</evidence>
<dbReference type="Pfam" id="PF00133">
    <property type="entry name" value="tRNA-synt_1"/>
    <property type="match status" value="1"/>
</dbReference>
<dbReference type="CDD" id="cd00818">
    <property type="entry name" value="IleRS_core"/>
    <property type="match status" value="1"/>
</dbReference>
<comment type="caution">
    <text evidence="14">The sequence shown here is derived from an EMBL/GenBank/DDBJ whole genome shotgun (WGS) entry which is preliminary data.</text>
</comment>
<feature type="binding site" evidence="10">
    <location>
        <position position="928"/>
    </location>
    <ligand>
        <name>Zn(2+)</name>
        <dbReference type="ChEBI" id="CHEBI:29105"/>
    </ligand>
</feature>
<feature type="short sequence motif" description="'KMSKS' region" evidence="10">
    <location>
        <begin position="608"/>
        <end position="612"/>
    </location>
</feature>
<dbReference type="EMBL" id="JAATJA010000001">
    <property type="protein sequence ID" value="NJB66859.1"/>
    <property type="molecule type" value="Genomic_DNA"/>
</dbReference>
<evidence type="ECO:0000256" key="8">
    <source>
        <dbReference type="ARBA" id="ARBA00025217"/>
    </source>
</evidence>
<feature type="domain" description="Aminoacyl-tRNA synthetase class Ia" evidence="11">
    <location>
        <begin position="27"/>
        <end position="647"/>
    </location>
</feature>
<dbReference type="InterPro" id="IPR023585">
    <property type="entry name" value="Ile-tRNA-ligase_type1"/>
</dbReference>
<name>A0A846QQ99_9BACT</name>
<dbReference type="InterPro" id="IPR001412">
    <property type="entry name" value="aa-tRNA-synth_I_CS"/>
</dbReference>
<dbReference type="PANTHER" id="PTHR42765">
    <property type="entry name" value="SOLEUCYL-TRNA SYNTHETASE"/>
    <property type="match status" value="1"/>
</dbReference>
<evidence type="ECO:0000256" key="9">
    <source>
        <dbReference type="ARBA" id="ARBA00048359"/>
    </source>
</evidence>
<feature type="binding site" evidence="10">
    <location>
        <position position="931"/>
    </location>
    <ligand>
        <name>Zn(2+)</name>
        <dbReference type="ChEBI" id="CHEBI:29105"/>
    </ligand>
</feature>
<keyword evidence="3 10" id="KW-0436">Ligase</keyword>
<organism evidence="14 15">
    <name type="scientific">Desulfobaculum xiamenense</name>
    <dbReference type="NCBI Taxonomy" id="995050"/>
    <lineage>
        <taxon>Bacteria</taxon>
        <taxon>Pseudomonadati</taxon>
        <taxon>Thermodesulfobacteriota</taxon>
        <taxon>Desulfovibrionia</taxon>
        <taxon>Desulfovibrionales</taxon>
        <taxon>Desulfovibrionaceae</taxon>
        <taxon>Desulfobaculum</taxon>
    </lineage>
</organism>
<dbReference type="PROSITE" id="PS00178">
    <property type="entry name" value="AA_TRNA_LIGASE_I"/>
    <property type="match status" value="1"/>
</dbReference>
<gene>
    <name evidence="10" type="primary">ileS</name>
    <name evidence="14" type="ORF">GGQ74_000499</name>
</gene>
<dbReference type="GO" id="GO:0000049">
    <property type="term" value="F:tRNA binding"/>
    <property type="evidence" value="ECO:0007669"/>
    <property type="project" value="InterPro"/>
</dbReference>
<dbReference type="NCBIfam" id="TIGR00392">
    <property type="entry name" value="ileS"/>
    <property type="match status" value="1"/>
</dbReference>
<comment type="subunit">
    <text evidence="10">Monomer.</text>
</comment>
<comment type="subcellular location">
    <subcellularLocation>
        <location evidence="10">Cytoplasm</location>
    </subcellularLocation>
</comment>
<comment type="similarity">
    <text evidence="1 10">Belongs to the class-I aminoacyl-tRNA synthetase family. IleS type 1 subfamily.</text>
</comment>
<dbReference type="GO" id="GO:0002161">
    <property type="term" value="F:aminoacyl-tRNA deacylase activity"/>
    <property type="evidence" value="ECO:0007669"/>
    <property type="project" value="InterPro"/>
</dbReference>
<dbReference type="RefSeq" id="WP_167939956.1">
    <property type="nucleotide sequence ID" value="NZ_JAATJA010000001.1"/>
</dbReference>
<evidence type="ECO:0000256" key="6">
    <source>
        <dbReference type="ARBA" id="ARBA00022917"/>
    </source>
</evidence>
<dbReference type="HAMAP" id="MF_02002">
    <property type="entry name" value="Ile_tRNA_synth_type1"/>
    <property type="match status" value="1"/>
</dbReference>
<proteinExistence type="inferred from homology"/>
<dbReference type="PRINTS" id="PR00984">
    <property type="entry name" value="TRNASYNTHILE"/>
</dbReference>
<dbReference type="InterPro" id="IPR002301">
    <property type="entry name" value="Ile-tRNA-ligase"/>
</dbReference>
<comment type="function">
    <text evidence="8 10">Catalyzes the attachment of isoleucine to tRNA(Ile). As IleRS can inadvertently accommodate and process structurally similar amino acids such as valine, to avoid such errors it has two additional distinct tRNA(Ile)-dependent editing activities. One activity is designated as 'pretransfer' editing and involves the hydrolysis of activated Val-AMP. The other activity is designated 'posttransfer' editing and involves deacylation of mischarged Val-tRNA(Ile).</text>
</comment>
<dbReference type="PANTHER" id="PTHR42765:SF1">
    <property type="entry name" value="ISOLEUCINE--TRNA LIGASE, MITOCHONDRIAL"/>
    <property type="match status" value="1"/>
</dbReference>
<keyword evidence="6 10" id="KW-0648">Protein biosynthesis</keyword>
<dbReference type="InterPro" id="IPR010663">
    <property type="entry name" value="Znf_FPG/IleRS"/>
</dbReference>
<keyword evidence="10" id="KW-0862">Zinc</keyword>
<feature type="binding site" evidence="10">
    <location>
        <position position="567"/>
    </location>
    <ligand>
        <name>L-isoleucyl-5'-AMP</name>
        <dbReference type="ChEBI" id="CHEBI:178002"/>
    </ligand>
</feature>
<dbReference type="InterPro" id="IPR009080">
    <property type="entry name" value="tRNAsynth_Ia_anticodon-bd"/>
</dbReference>
<evidence type="ECO:0000259" key="12">
    <source>
        <dbReference type="Pfam" id="PF06827"/>
    </source>
</evidence>
<dbReference type="CDD" id="cd07960">
    <property type="entry name" value="Anticodon_Ia_Ile_BEm"/>
    <property type="match status" value="1"/>
</dbReference>
<evidence type="ECO:0000256" key="2">
    <source>
        <dbReference type="ARBA" id="ARBA00022490"/>
    </source>
</evidence>
<dbReference type="GO" id="GO:0005524">
    <property type="term" value="F:ATP binding"/>
    <property type="evidence" value="ECO:0007669"/>
    <property type="project" value="UniProtKB-UniRule"/>
</dbReference>
<evidence type="ECO:0000256" key="1">
    <source>
        <dbReference type="ARBA" id="ARBA00006887"/>
    </source>
</evidence>
<dbReference type="Proteomes" id="UP000580856">
    <property type="component" value="Unassembled WGS sequence"/>
</dbReference>
<keyword evidence="5 10" id="KW-0067">ATP-binding</keyword>
<evidence type="ECO:0000259" key="13">
    <source>
        <dbReference type="Pfam" id="PF08264"/>
    </source>
</evidence>
<evidence type="ECO:0000256" key="10">
    <source>
        <dbReference type="HAMAP-Rule" id="MF_02002"/>
    </source>
</evidence>
<dbReference type="AlphaFoldDB" id="A0A846QQ99"/>
<dbReference type="InterPro" id="IPR033708">
    <property type="entry name" value="Anticodon_Ile_BEm"/>
</dbReference>
<dbReference type="SUPFAM" id="SSF47323">
    <property type="entry name" value="Anticodon-binding domain of a subclass of class I aminoacyl-tRNA synthetases"/>
    <property type="match status" value="1"/>
</dbReference>
<keyword evidence="4 10" id="KW-0547">Nucleotide-binding</keyword>
<dbReference type="SUPFAM" id="SSF50677">
    <property type="entry name" value="ValRS/IleRS/LeuRS editing domain"/>
    <property type="match status" value="1"/>
</dbReference>
<comment type="catalytic activity">
    <reaction evidence="9 10">
        <text>tRNA(Ile) + L-isoleucine + ATP = L-isoleucyl-tRNA(Ile) + AMP + diphosphate</text>
        <dbReference type="Rhea" id="RHEA:11060"/>
        <dbReference type="Rhea" id="RHEA-COMP:9666"/>
        <dbReference type="Rhea" id="RHEA-COMP:9695"/>
        <dbReference type="ChEBI" id="CHEBI:30616"/>
        <dbReference type="ChEBI" id="CHEBI:33019"/>
        <dbReference type="ChEBI" id="CHEBI:58045"/>
        <dbReference type="ChEBI" id="CHEBI:78442"/>
        <dbReference type="ChEBI" id="CHEBI:78528"/>
        <dbReference type="ChEBI" id="CHEBI:456215"/>
        <dbReference type="EC" id="6.1.1.5"/>
    </reaction>
</comment>
<dbReference type="Pfam" id="PF06827">
    <property type="entry name" value="zf-FPG_IleRS"/>
    <property type="match status" value="1"/>
</dbReference>
<feature type="binding site" evidence="10">
    <location>
        <position position="611"/>
    </location>
    <ligand>
        <name>ATP</name>
        <dbReference type="ChEBI" id="CHEBI:30616"/>
    </ligand>
</feature>
<dbReference type="GO" id="GO:0008270">
    <property type="term" value="F:zinc ion binding"/>
    <property type="evidence" value="ECO:0007669"/>
    <property type="project" value="UniProtKB-UniRule"/>
</dbReference>
<dbReference type="InterPro" id="IPR013155">
    <property type="entry name" value="M/V/L/I-tRNA-synth_anticd-bd"/>
</dbReference>
<dbReference type="Pfam" id="PF08264">
    <property type="entry name" value="Anticodon_1"/>
    <property type="match status" value="1"/>
</dbReference>
<evidence type="ECO:0000313" key="14">
    <source>
        <dbReference type="EMBL" id="NJB66859.1"/>
    </source>
</evidence>
<evidence type="ECO:0000259" key="11">
    <source>
        <dbReference type="Pfam" id="PF00133"/>
    </source>
</evidence>
<keyword evidence="7 10" id="KW-0030">Aminoacyl-tRNA synthetase</keyword>
<dbReference type="GO" id="GO:0006428">
    <property type="term" value="P:isoleucyl-tRNA aminoacylation"/>
    <property type="evidence" value="ECO:0007669"/>
    <property type="project" value="UniProtKB-UniRule"/>
</dbReference>
<evidence type="ECO:0000256" key="3">
    <source>
        <dbReference type="ARBA" id="ARBA00022598"/>
    </source>
</evidence>
<dbReference type="Gene3D" id="3.90.740.10">
    <property type="entry name" value="Valyl/Leucyl/Isoleucyl-tRNA synthetase, editing domain"/>
    <property type="match status" value="1"/>
</dbReference>
<reference evidence="14 15" key="1">
    <citation type="submission" date="2020-03" db="EMBL/GenBank/DDBJ databases">
        <title>Genomic Encyclopedia of Type Strains, Phase IV (KMG-IV): sequencing the most valuable type-strain genomes for metagenomic binning, comparative biology and taxonomic classification.</title>
        <authorList>
            <person name="Goeker M."/>
        </authorList>
    </citation>
    <scope>NUCLEOTIDE SEQUENCE [LARGE SCALE GENOMIC DNA]</scope>
    <source>
        <strain evidence="14 15">DSM 24233</strain>
    </source>
</reference>
<dbReference type="GO" id="GO:0005829">
    <property type="term" value="C:cytosol"/>
    <property type="evidence" value="ECO:0007669"/>
    <property type="project" value="TreeGrafter"/>
</dbReference>
<keyword evidence="10" id="KW-0479">Metal-binding</keyword>
<protein>
    <recommendedName>
        <fullName evidence="10">Isoleucine--tRNA ligase</fullName>
        <ecNumber evidence="10">6.1.1.5</ecNumber>
    </recommendedName>
    <alternativeName>
        <fullName evidence="10">Isoleucyl-tRNA synthetase</fullName>
        <shortName evidence="10">IleRS</shortName>
    </alternativeName>
</protein>
<dbReference type="FunFam" id="1.10.730.20:FF:000001">
    <property type="entry name" value="Isoleucine--tRNA ligase"/>
    <property type="match status" value="1"/>
</dbReference>
<feature type="binding site" evidence="10">
    <location>
        <position position="908"/>
    </location>
    <ligand>
        <name>Zn(2+)</name>
        <dbReference type="ChEBI" id="CHEBI:29105"/>
    </ligand>
</feature>
<dbReference type="Gene3D" id="1.10.10.830">
    <property type="entry name" value="Ile-tRNA synthetase CP2 domain-like"/>
    <property type="match status" value="1"/>
</dbReference>
<keyword evidence="2 10" id="KW-0963">Cytoplasm</keyword>
<feature type="binding site" evidence="10">
    <location>
        <position position="911"/>
    </location>
    <ligand>
        <name>Zn(2+)</name>
        <dbReference type="ChEBI" id="CHEBI:29105"/>
    </ligand>
</feature>
<feature type="domain" description="Methionyl/Valyl/Leucyl/Isoleucyl-tRNA synthetase anticodon-binding" evidence="13">
    <location>
        <begin position="691"/>
        <end position="846"/>
    </location>
</feature>
<dbReference type="InterPro" id="IPR009008">
    <property type="entry name" value="Val/Leu/Ile-tRNA-synth_edit"/>
</dbReference>
<dbReference type="InterPro" id="IPR014729">
    <property type="entry name" value="Rossmann-like_a/b/a_fold"/>
</dbReference>
<accession>A0A846QQ99</accession>
<evidence type="ECO:0000256" key="7">
    <source>
        <dbReference type="ARBA" id="ARBA00023146"/>
    </source>
</evidence>
<dbReference type="SUPFAM" id="SSF52374">
    <property type="entry name" value="Nucleotidylyl transferase"/>
    <property type="match status" value="1"/>
</dbReference>
<dbReference type="Gene3D" id="3.40.50.620">
    <property type="entry name" value="HUPs"/>
    <property type="match status" value="2"/>
</dbReference>
<evidence type="ECO:0000256" key="4">
    <source>
        <dbReference type="ARBA" id="ARBA00022741"/>
    </source>
</evidence>
<feature type="domain" description="Zinc finger FPG/IleRS-type" evidence="12">
    <location>
        <begin position="905"/>
        <end position="933"/>
    </location>
</feature>
<dbReference type="InterPro" id="IPR050081">
    <property type="entry name" value="Ile-tRNA_ligase"/>
</dbReference>
<feature type="short sequence motif" description="'HIGH' region" evidence="10">
    <location>
        <begin position="58"/>
        <end position="68"/>
    </location>
</feature>
<keyword evidence="15" id="KW-1185">Reference proteome</keyword>
<sequence length="940" mass="106698">MSDYKKTLHLPQTSFPMKANLTQNEPKMLKFWEETNAYETMVKANEGHERYVLHDGPPYANGHIHLGTAMNKVLKDIIVKHRNMQGYEAEYVPGWDCHGLPIEHKVGQELKAKGKTDLPAAAIRKICRSYAEKWMNVQRGEFKRLGVMGAWDEPYLTMNPSYEAATARELGNFMAKGSVVRNKKPIYWCNDCKTALAEAEVEYADHTSPSVFVRFPLTDERVKEIIPAVDPARTFVCIWTTTPWTLPSNMAIAFHAEYDYACVEHEGNFYILAEELLESCAAKFGWSGYSVVATIKGAQMDRLKARHCFYDRESLLVLADYVTLESGTGCVHTAPGHGPDDYMTGYRYGLEIYSPLDDEGRFLPTVEFFGGKTVNEANPLVIAKLREVGNLLAEEKITHSYPHCWRCKQPVIYRATTQWFISMEKNDLRANALKAIASDVQWIPAWGRERIHNMIEFRPDWCISRQRTWGVPIVALLCKDCGEAWFDSKWVMDIVSRFEKHPTGCDYWFEAPLDEIIPADLVCPHCGGRHWEKEDDILDVWFDSGTSFAAVVEQRDECRFPADIYLEGSDQHRGWFHSSLLASMGTRGVAPYKSVLTHGYVVDGEGKKMSKSIGNVVAPQEIIDKYGADILRMWVSSENYQSDVRISDDILNRLVDAYRRIRNTMRFILGNLGDFDPAVHAVPADRMLPLDRYAMDLINSIHAKIERSYNEYEFHRVFHALHNMCVTDLSSFYLDILKDRLYVSAQDSPERRSAQTALWQILMVFLSDIAPVLSFTAEEAFQSLPEALHPGVPTVFAMRFKMDESYLLSEEERHRWDTISAVRGEIIRAIEPVRKAGTVGHSLDTAITVFAREDLLEDLSIEGLDLRELCIISSLTLAPLAEAPADAFTSEEVEELRITVAPAKGDKCERCWVHSEELGTDATHPTLCPRCAAVMAAEAE</sequence>
<dbReference type="InterPro" id="IPR002300">
    <property type="entry name" value="aa-tRNA-synth_Ia"/>
</dbReference>
<dbReference type="GO" id="GO:0004822">
    <property type="term" value="F:isoleucine-tRNA ligase activity"/>
    <property type="evidence" value="ECO:0007669"/>
    <property type="project" value="UniProtKB-UniRule"/>
</dbReference>